<accession>A0A164QCZ9</accession>
<evidence type="ECO:0000313" key="1">
    <source>
        <dbReference type="EMBL" id="KZD71140.1"/>
    </source>
</evidence>
<proteinExistence type="predicted"/>
<dbReference type="Proteomes" id="UP000076482">
    <property type="component" value="Unassembled WGS sequence"/>
</dbReference>
<comment type="caution">
    <text evidence="1">The sequence shown here is derived from an EMBL/GenBank/DDBJ whole genome shotgun (WGS) entry which is preliminary data.</text>
</comment>
<gene>
    <name evidence="1" type="ORF">B4088_0870</name>
</gene>
<name>A0A164QCZ9_BACCE</name>
<dbReference type="AlphaFoldDB" id="A0A164QCZ9"/>
<dbReference type="RefSeq" id="WP_063260040.1">
    <property type="nucleotide sequence ID" value="NZ_LJKE01000020.1"/>
</dbReference>
<sequence length="295" mass="33469">MRKLTKYSICGVVVGALIFTNTDKIAFVSNLITGDKVAVASLNKEQQEKIKDGTHEVIITKKLVIESMKDTFEYTGEEINFKGGATFVDRKGAIKKRTESNGLLDDITNSTVNIYADATNRYRERAYKEIVPIKAKLGMDTKKLTDEDVQIRGNDIYIRLKDPALIAFEVPYEKGDIDADRGAMAESFTEKERQRYHGVIAKSIEKLLLTGKLPEKKQEDGELTLDDDTVEKIKEIRGKTRLSLENNLNSWNTKWNIKDAPVFHVVEEFDEIETQNNVSDNNEQVNVETNDDVQQ</sequence>
<reference evidence="1 2" key="1">
    <citation type="submission" date="2015-09" db="EMBL/GenBank/DDBJ databases">
        <title>Bacillus cereus food isolates.</title>
        <authorList>
            <person name="Boekhorst J."/>
        </authorList>
    </citation>
    <scope>NUCLEOTIDE SEQUENCE [LARGE SCALE GENOMIC DNA]</scope>
    <source>
        <strain evidence="1 2">B4088</strain>
    </source>
</reference>
<dbReference type="EMBL" id="LJKE01000020">
    <property type="protein sequence ID" value="KZD71140.1"/>
    <property type="molecule type" value="Genomic_DNA"/>
</dbReference>
<evidence type="ECO:0000313" key="2">
    <source>
        <dbReference type="Proteomes" id="UP000076482"/>
    </source>
</evidence>
<organism evidence="1 2">
    <name type="scientific">Bacillus cereus</name>
    <dbReference type="NCBI Taxonomy" id="1396"/>
    <lineage>
        <taxon>Bacteria</taxon>
        <taxon>Bacillati</taxon>
        <taxon>Bacillota</taxon>
        <taxon>Bacilli</taxon>
        <taxon>Bacillales</taxon>
        <taxon>Bacillaceae</taxon>
        <taxon>Bacillus</taxon>
        <taxon>Bacillus cereus group</taxon>
    </lineage>
</organism>
<protein>
    <submittedName>
        <fullName evidence="1">Uncharacterized protein</fullName>
    </submittedName>
</protein>
<dbReference type="PATRIC" id="fig|1396.535.peg.936"/>